<dbReference type="KEGG" id="vsa:VSAL_I0396"/>
<dbReference type="Gene3D" id="3.40.50.300">
    <property type="entry name" value="P-loop containing nucleotide triphosphate hydrolases"/>
    <property type="match status" value="1"/>
</dbReference>
<proteinExistence type="predicted"/>
<dbReference type="InterPro" id="IPR038724">
    <property type="entry name" value="RepA"/>
</dbReference>
<dbReference type="CDD" id="cd01125">
    <property type="entry name" value="RepA_RSF1010_like"/>
    <property type="match status" value="1"/>
</dbReference>
<sequence length="358" mass="39701">MEFKHMSQQIQNLELNTKNHLERFGTLLFSIGSKGYDCVANWLVHDLIPSSSFGIIYGASGSLKSFLAIDLCCSITRGNHWNYHAVKKGAVVYVAAEGQMGVAKRIKACEIANSIKTEHLYVLGHSLTMSEESNQEALITAIQEIEQTRNVKVQLVVLDTLARCYSGDENTSRDMSAFVHGCDIVRAVTDTTILCIHHSGRDEAKGARGSSALKAACDFEFHVKRTGKSKLLTFTNTKQKDGEEAPNMEVEFDSIELGINDVNGKALTSLALIKSVVQQHNLIVSDNPVIKALQENSISKIKRTHLKEMLFPNTTMNVAQRKSLSRWLKNLESDGKILIEKISIQKSSPDDMIVNLLH</sequence>
<gene>
    <name evidence="1" type="ordered locus">VSAL_I0396</name>
</gene>
<organism evidence="1 2">
    <name type="scientific">Aliivibrio salmonicida (strain LFI1238)</name>
    <name type="common">Vibrio salmonicida (strain LFI1238)</name>
    <dbReference type="NCBI Taxonomy" id="316275"/>
    <lineage>
        <taxon>Bacteria</taxon>
        <taxon>Pseudomonadati</taxon>
        <taxon>Pseudomonadota</taxon>
        <taxon>Gammaproteobacteria</taxon>
        <taxon>Vibrionales</taxon>
        <taxon>Vibrionaceae</taxon>
        <taxon>Aliivibrio</taxon>
    </lineage>
</organism>
<dbReference type="InterPro" id="IPR027417">
    <property type="entry name" value="P-loop_NTPase"/>
</dbReference>
<dbReference type="AlphaFoldDB" id="B6ELL8"/>
<dbReference type="SUPFAM" id="SSF52540">
    <property type="entry name" value="P-loop containing nucleoside triphosphate hydrolases"/>
    <property type="match status" value="1"/>
</dbReference>
<reference evidence="1 2" key="1">
    <citation type="journal article" date="2008" name="BMC Genomics">
        <title>The genome sequence of the fish pathogen Aliivibrio salmonicida strain LFI1238 shows extensive evidence of gene decay.</title>
        <authorList>
            <person name="Hjerde E."/>
            <person name="Lorentzen M.S."/>
            <person name="Holden M.T."/>
            <person name="Seeger K."/>
            <person name="Paulsen S."/>
            <person name="Bason N."/>
            <person name="Churcher C."/>
            <person name="Harris D."/>
            <person name="Norbertczak H."/>
            <person name="Quail M.A."/>
            <person name="Sanders S."/>
            <person name="Thurston S."/>
            <person name="Parkhill J."/>
            <person name="Willassen N.P."/>
            <person name="Thomson N.R."/>
        </authorList>
    </citation>
    <scope>NUCLEOTIDE SEQUENCE [LARGE SCALE GENOMIC DNA]</scope>
    <source>
        <strain evidence="1 2">LFI1238</strain>
    </source>
</reference>
<dbReference type="EMBL" id="FM178379">
    <property type="protein sequence ID" value="CAQ78081.1"/>
    <property type="molecule type" value="Genomic_DNA"/>
</dbReference>
<name>B6ELL8_ALISL</name>
<dbReference type="Pfam" id="PF13481">
    <property type="entry name" value="AAA_25"/>
    <property type="match status" value="1"/>
</dbReference>
<dbReference type="eggNOG" id="COG3598">
    <property type="taxonomic scope" value="Bacteria"/>
</dbReference>
<accession>B6ELL8</accession>
<dbReference type="HOGENOM" id="CLU_046253_0_0_6"/>
<protein>
    <submittedName>
        <fullName evidence="1">Uncharacterized protein</fullName>
    </submittedName>
</protein>
<evidence type="ECO:0000313" key="1">
    <source>
        <dbReference type="EMBL" id="CAQ78081.1"/>
    </source>
</evidence>
<evidence type="ECO:0000313" key="2">
    <source>
        <dbReference type="Proteomes" id="UP000001730"/>
    </source>
</evidence>
<keyword evidence="2" id="KW-1185">Reference proteome</keyword>
<dbReference type="Proteomes" id="UP000001730">
    <property type="component" value="Chromosome 1"/>
</dbReference>